<keyword evidence="1" id="KW-0732">Signal</keyword>
<dbReference type="EMBL" id="GDQN01005648">
    <property type="protein sequence ID" value="JAT85406.1"/>
    <property type="molecule type" value="Transcribed_RNA"/>
</dbReference>
<accession>A0A1E1WEM5</accession>
<dbReference type="OrthoDB" id="7448217at2759"/>
<evidence type="ECO:0000256" key="1">
    <source>
        <dbReference type="SAM" id="SignalP"/>
    </source>
</evidence>
<dbReference type="AlphaFoldDB" id="A0A1E1WEM5"/>
<organism evidence="2">
    <name type="scientific">Pectinophora gossypiella</name>
    <name type="common">Cotton pink bollworm</name>
    <name type="synonym">Depressaria gossypiella</name>
    <dbReference type="NCBI Taxonomy" id="13191"/>
    <lineage>
        <taxon>Eukaryota</taxon>
        <taxon>Metazoa</taxon>
        <taxon>Ecdysozoa</taxon>
        <taxon>Arthropoda</taxon>
        <taxon>Hexapoda</taxon>
        <taxon>Insecta</taxon>
        <taxon>Pterygota</taxon>
        <taxon>Neoptera</taxon>
        <taxon>Endopterygota</taxon>
        <taxon>Lepidoptera</taxon>
        <taxon>Glossata</taxon>
        <taxon>Ditrysia</taxon>
        <taxon>Gelechioidea</taxon>
        <taxon>Gelechiidae</taxon>
        <taxon>Apatetrinae</taxon>
        <taxon>Pectinophora</taxon>
    </lineage>
</organism>
<reference evidence="2" key="1">
    <citation type="submission" date="2015-09" db="EMBL/GenBank/DDBJ databases">
        <title>De novo assembly of Pectinophora gossypiella (Pink Bollworm) gut transcriptome.</title>
        <authorList>
            <person name="Tassone E.E."/>
        </authorList>
    </citation>
    <scope>NUCLEOTIDE SEQUENCE</scope>
</reference>
<proteinExistence type="predicted"/>
<protein>
    <submittedName>
        <fullName evidence="2">Uncharacterized protein</fullName>
    </submittedName>
</protein>
<name>A0A1E1WEM5_PECGO</name>
<feature type="chain" id="PRO_5009115306" evidence="1">
    <location>
        <begin position="22"/>
        <end position="170"/>
    </location>
</feature>
<gene>
    <name evidence="2" type="ORF">g.2551</name>
</gene>
<sequence>SMIVMFIIILVLCYLLKKAKGTEYKFFGTKDKISTEKVMLNRQESNDVPSMTTVICPIPTITDCDSIKIEEPYFKHVGSIRDICRNEAATSNRDKYQSKLNPSLKRSIASNVILPEQMRQICRDVLSKRLVANSTSSKDLNELINEIETFERRPSGIKKGLAREKSASTP</sequence>
<feature type="non-terminal residue" evidence="2">
    <location>
        <position position="170"/>
    </location>
</feature>
<feature type="non-terminal residue" evidence="2">
    <location>
        <position position="1"/>
    </location>
</feature>
<evidence type="ECO:0000313" key="2">
    <source>
        <dbReference type="EMBL" id="JAT85406.1"/>
    </source>
</evidence>
<feature type="signal peptide" evidence="1">
    <location>
        <begin position="1"/>
        <end position="21"/>
    </location>
</feature>